<dbReference type="PANTHER" id="PTHR15012">
    <property type="entry name" value="APICAL PROTEIN/SHROOM-RELATED"/>
    <property type="match status" value="1"/>
</dbReference>
<feature type="compositionally biased region" description="Polar residues" evidence="8">
    <location>
        <begin position="48"/>
        <end position="74"/>
    </location>
</feature>
<feature type="region of interest" description="Disordered" evidence="8">
    <location>
        <begin position="914"/>
        <end position="942"/>
    </location>
</feature>
<evidence type="ECO:0000313" key="12">
    <source>
        <dbReference type="Proteomes" id="UP001066276"/>
    </source>
</evidence>
<dbReference type="InterPro" id="IPR027685">
    <property type="entry name" value="Shroom_fam"/>
</dbReference>
<feature type="compositionally biased region" description="Low complexity" evidence="8">
    <location>
        <begin position="1603"/>
        <end position="1613"/>
    </location>
</feature>
<feature type="region of interest" description="Disordered" evidence="8">
    <location>
        <begin position="1"/>
        <end position="120"/>
    </location>
</feature>
<feature type="compositionally biased region" description="Low complexity" evidence="8">
    <location>
        <begin position="638"/>
        <end position="652"/>
    </location>
</feature>
<feature type="compositionally biased region" description="Basic and acidic residues" evidence="8">
    <location>
        <begin position="1097"/>
        <end position="1124"/>
    </location>
</feature>
<feature type="compositionally biased region" description="Basic and acidic residues" evidence="8">
    <location>
        <begin position="666"/>
        <end position="679"/>
    </location>
</feature>
<feature type="domain" description="ASD1" evidence="9">
    <location>
        <begin position="834"/>
        <end position="939"/>
    </location>
</feature>
<feature type="domain" description="ASD2" evidence="10">
    <location>
        <begin position="1632"/>
        <end position="1917"/>
    </location>
</feature>
<organism evidence="11 12">
    <name type="scientific">Pleurodeles waltl</name>
    <name type="common">Iberian ribbed newt</name>
    <dbReference type="NCBI Taxonomy" id="8319"/>
    <lineage>
        <taxon>Eukaryota</taxon>
        <taxon>Metazoa</taxon>
        <taxon>Chordata</taxon>
        <taxon>Craniata</taxon>
        <taxon>Vertebrata</taxon>
        <taxon>Euteleostomi</taxon>
        <taxon>Amphibia</taxon>
        <taxon>Batrachia</taxon>
        <taxon>Caudata</taxon>
        <taxon>Salamandroidea</taxon>
        <taxon>Salamandridae</taxon>
        <taxon>Pleurodelinae</taxon>
        <taxon>Pleurodeles</taxon>
    </lineage>
</organism>
<dbReference type="GO" id="GO:0051015">
    <property type="term" value="F:actin filament binding"/>
    <property type="evidence" value="ECO:0007669"/>
    <property type="project" value="InterPro"/>
</dbReference>
<dbReference type="InterPro" id="IPR014800">
    <property type="entry name" value="ASD1_dom"/>
</dbReference>
<dbReference type="GO" id="GO:0016324">
    <property type="term" value="C:apical plasma membrane"/>
    <property type="evidence" value="ECO:0007669"/>
    <property type="project" value="TreeGrafter"/>
</dbReference>
<feature type="compositionally biased region" description="Basic and acidic residues" evidence="8">
    <location>
        <begin position="802"/>
        <end position="814"/>
    </location>
</feature>
<gene>
    <name evidence="11" type="ORF">NDU88_000424</name>
</gene>
<dbReference type="GO" id="GO:0007015">
    <property type="term" value="P:actin filament organization"/>
    <property type="evidence" value="ECO:0007669"/>
    <property type="project" value="TreeGrafter"/>
</dbReference>
<feature type="region of interest" description="Disordered" evidence="8">
    <location>
        <begin position="1216"/>
        <end position="1305"/>
    </location>
</feature>
<feature type="compositionally biased region" description="Low complexity" evidence="8">
    <location>
        <begin position="453"/>
        <end position="463"/>
    </location>
</feature>
<feature type="compositionally biased region" description="Pro residues" evidence="8">
    <location>
        <begin position="1360"/>
        <end position="1369"/>
    </location>
</feature>
<evidence type="ECO:0000259" key="9">
    <source>
        <dbReference type="PROSITE" id="PS51306"/>
    </source>
</evidence>
<evidence type="ECO:0000259" key="10">
    <source>
        <dbReference type="PROSITE" id="PS51307"/>
    </source>
</evidence>
<feature type="compositionally biased region" description="Polar residues" evidence="8">
    <location>
        <begin position="1255"/>
        <end position="1273"/>
    </location>
</feature>
<feature type="compositionally biased region" description="Low complexity" evidence="8">
    <location>
        <begin position="690"/>
        <end position="708"/>
    </location>
</feature>
<dbReference type="PANTHER" id="PTHR15012:SF33">
    <property type="entry name" value="PROTEIN SHROOM3"/>
    <property type="match status" value="1"/>
</dbReference>
<reference evidence="11" key="1">
    <citation type="journal article" date="2022" name="bioRxiv">
        <title>Sequencing and chromosome-scale assembly of the giantPleurodeles waltlgenome.</title>
        <authorList>
            <person name="Brown T."/>
            <person name="Elewa A."/>
            <person name="Iarovenko S."/>
            <person name="Subramanian E."/>
            <person name="Araus A.J."/>
            <person name="Petzold A."/>
            <person name="Susuki M."/>
            <person name="Suzuki K.-i.T."/>
            <person name="Hayashi T."/>
            <person name="Toyoda A."/>
            <person name="Oliveira C."/>
            <person name="Osipova E."/>
            <person name="Leigh N.D."/>
            <person name="Simon A."/>
            <person name="Yun M.H."/>
        </authorList>
    </citation>
    <scope>NUCLEOTIDE SEQUENCE</scope>
    <source>
        <strain evidence="11">20211129_DDA</strain>
        <tissue evidence="11">Liver</tissue>
    </source>
</reference>
<accession>A0AAV7VW07</accession>
<feature type="region of interest" description="Disordered" evidence="8">
    <location>
        <begin position="634"/>
        <end position="708"/>
    </location>
</feature>
<dbReference type="GO" id="GO:0005874">
    <property type="term" value="C:microtubule"/>
    <property type="evidence" value="ECO:0007669"/>
    <property type="project" value="UniProtKB-KW"/>
</dbReference>
<evidence type="ECO:0000313" key="11">
    <source>
        <dbReference type="EMBL" id="KAJ1204989.1"/>
    </source>
</evidence>
<keyword evidence="6" id="KW-0206">Cytoskeleton</keyword>
<feature type="compositionally biased region" description="Basic and acidic residues" evidence="8">
    <location>
        <begin position="575"/>
        <end position="588"/>
    </location>
</feature>
<feature type="region of interest" description="Disordered" evidence="8">
    <location>
        <begin position="487"/>
        <end position="516"/>
    </location>
</feature>
<feature type="compositionally biased region" description="Basic and acidic residues" evidence="8">
    <location>
        <begin position="1284"/>
        <end position="1297"/>
    </location>
</feature>
<dbReference type="Pfam" id="PF08688">
    <property type="entry name" value="ASD1"/>
    <property type="match status" value="1"/>
</dbReference>
<evidence type="ECO:0008006" key="13">
    <source>
        <dbReference type="Google" id="ProtNLM"/>
    </source>
</evidence>
<feature type="region of interest" description="Disordered" evidence="8">
    <location>
        <begin position="1672"/>
        <end position="1699"/>
    </location>
</feature>
<evidence type="ECO:0000256" key="7">
    <source>
        <dbReference type="PROSITE-ProRule" id="PRU00637"/>
    </source>
</evidence>
<feature type="compositionally biased region" description="Basic and acidic residues" evidence="8">
    <location>
        <begin position="1078"/>
        <end position="1087"/>
    </location>
</feature>
<evidence type="ECO:0000256" key="2">
    <source>
        <dbReference type="ARBA" id="ARBA00006469"/>
    </source>
</evidence>
<feature type="compositionally biased region" description="Basic and acidic residues" evidence="8">
    <location>
        <begin position="770"/>
        <end position="779"/>
    </location>
</feature>
<feature type="region of interest" description="Disordered" evidence="8">
    <location>
        <begin position="1078"/>
        <end position="1151"/>
    </location>
</feature>
<dbReference type="GO" id="GO:0030864">
    <property type="term" value="C:cortical actin cytoskeleton"/>
    <property type="evidence" value="ECO:0007669"/>
    <property type="project" value="TreeGrafter"/>
</dbReference>
<feature type="compositionally biased region" description="Low complexity" evidence="8">
    <location>
        <begin position="1401"/>
        <end position="1419"/>
    </location>
</feature>
<evidence type="ECO:0000256" key="4">
    <source>
        <dbReference type="ARBA" id="ARBA00022701"/>
    </source>
</evidence>
<name>A0AAV7VW07_PLEWA</name>
<feature type="compositionally biased region" description="Polar residues" evidence="8">
    <location>
        <begin position="487"/>
        <end position="499"/>
    </location>
</feature>
<feature type="region of interest" description="Disordered" evidence="8">
    <location>
        <begin position="207"/>
        <end position="226"/>
    </location>
</feature>
<dbReference type="GO" id="GO:0043296">
    <property type="term" value="C:apical junction complex"/>
    <property type="evidence" value="ECO:0007669"/>
    <property type="project" value="TreeGrafter"/>
</dbReference>
<feature type="region of interest" description="Disordered" evidence="8">
    <location>
        <begin position="447"/>
        <end position="468"/>
    </location>
</feature>
<dbReference type="EMBL" id="JANPWB010000002">
    <property type="protein sequence ID" value="KAJ1204989.1"/>
    <property type="molecule type" value="Genomic_DNA"/>
</dbReference>
<dbReference type="PROSITE" id="PS51307">
    <property type="entry name" value="ASD2"/>
    <property type="match status" value="1"/>
</dbReference>
<evidence type="ECO:0000256" key="3">
    <source>
        <dbReference type="ARBA" id="ARBA00022490"/>
    </source>
</evidence>
<evidence type="ECO:0000256" key="5">
    <source>
        <dbReference type="ARBA" id="ARBA00023203"/>
    </source>
</evidence>
<feature type="compositionally biased region" description="Basic and acidic residues" evidence="8">
    <location>
        <begin position="1689"/>
        <end position="1699"/>
    </location>
</feature>
<feature type="compositionally biased region" description="Polar residues" evidence="8">
    <location>
        <begin position="207"/>
        <end position="220"/>
    </location>
</feature>
<keyword evidence="4" id="KW-0493">Microtubule</keyword>
<feature type="compositionally biased region" description="Basic residues" evidence="8">
    <location>
        <begin position="742"/>
        <end position="751"/>
    </location>
</feature>
<comment type="similarity">
    <text evidence="2">Belongs to the shroom family.</text>
</comment>
<feature type="compositionally biased region" description="Polar residues" evidence="8">
    <location>
        <begin position="1219"/>
        <end position="1247"/>
    </location>
</feature>
<feature type="region of interest" description="Disordered" evidence="8">
    <location>
        <begin position="1590"/>
        <end position="1614"/>
    </location>
</feature>
<dbReference type="InterPro" id="IPR014799">
    <property type="entry name" value="ASD2_dom"/>
</dbReference>
<feature type="compositionally biased region" description="Basic and acidic residues" evidence="8">
    <location>
        <begin position="920"/>
        <end position="942"/>
    </location>
</feature>
<keyword evidence="3" id="KW-0963">Cytoplasm</keyword>
<comment type="subcellular location">
    <subcellularLocation>
        <location evidence="1">Cytoplasm</location>
        <location evidence="1">Cytoskeleton</location>
    </subcellularLocation>
</comment>
<protein>
    <recommendedName>
        <fullName evidence="13">Protein Shroom3</fullName>
    </recommendedName>
</protein>
<sequence length="1949" mass="217705">MGRRFVKMGKVGNSAKTPGGLYAKRQSSHIGRIKKPVDQPLSCPSVESPENQSDPSMMQISQGTLGTPWHQTYHSSSSASDLSSYDHGYLRGSPDQYSSRGSMDSLDHPPPGYPCHLSPAKSTNSIDQFAQLHHKRDSAYSSFSTNSSIPEYQLSTFCKDRSFSMENMHSRCSPHERMKQADIRYIKTVYDAQRGVSEEYEVHSSSLLKNRGGQTKSESCSTDRSEGVTRFTGVPAWNPYNQSMSESDNVHKGVPLPPARSDSYTAIRHCGTTGSWLNPDQRKSCQTQSNLVCSQTMAGSAPSLEQPLKTPLAAGQLHPVFEKSPQSNHTLKSKLKYLQTPQPGQPMLPTGVYPVPVPEPHFAQVPQNLSNNSGTLYPALAKESGYAPPAPVCFQTVTPSEPPNNTGHPGQAPIRFTVSCDLAGSQKRLAKQDAIALFAQYRPPLTQNVKVPSSPSRTSISESDTLNNQCQVSREITKQGVYPLCSSRTKQTHQRSASESKGPFQPSEHWQSEVQEERETNLWRREYNSLDQTYWASEKNKQSILETNQDTGRRRQSMEIKELQQREGNLVAKLPADKKRDDQQERANKKLTGLDRQSFMRNNDGTVCTVPMHISQPKYEQPSSPLEMKTHEFGRNRLSSSSSQSSQGLQLGKPDRSRTRCSVMEKISKIEQREQECQRYHSTGVARQPSNNGNNRSSQSSSARSSLNSIEDLKSKFVFPEQPHVSERARSVSTTAFEKAPRSQHLHRTARVRSEEAQWHSMGEQPSGKLSDKSDDHGLESQIQEQGREEMQGTKSASSLTHSEDKEKHWKNDIQDIPGSQRDHLSNKTYRNSIKDAQSKVLRATSFRRKDLHINTPFGNKSKKSTQRPNSACEDSKRSNTSPHAPKERHSVTPTETCTAAQEYTSKELQVARIRGRKRMTAEQKKRSYSEPEKMNEVGVSDSEKKGMQITFQESTVADRRRIFERETKTCSTVNLSKPELKQLQQHALADYIERKTGKRPSSQETTCLKERSQSSYFQTSMQDNESLSSASSMNSLQDQSVLHRWRSPVEQLSMKGRVSSTLPPGLTGCFDLNSFEQKTEHQESRSRSSSFANLQIRDKQPEYRPRLEPSTGHRIDSYEEIGHAKFTKKKHSDERRSPPTNSTKSVSAEDLLERSGEQTFLLHVRSSSSPSTHTENQDLTVGKEVHVSSLVAKDRNNLIGTETSLFVREDRSHIEMTPSPTHHCCQSSPSKSENKLQSENGLPSQRPSRRPSETLCSDRTTGISQSGEQPSYLTRRKLSPSHCHGDARSADYDHTTSDYSTHPPTRLTVKGEFLIHEQPEKTSATSSQFNMQTIPVGLQSHDVISPESLKEEKTKKKPPPPQRPPPPKIKWAYSVNEDNLPKNPLCSSIDGHKFVPRWQSLGTQSSSSSDTETSLGPSPSRGKISLRISESCLLTTPPLLHQDDEDDEVFVTETEVAATKSTFEHPLRPPSPPPPALLLEEREFSSNLEEIPIPPPEVGDEEVQIEEKRVGMKKGITTCNCTESTTEQDRSLFSKLSGEAKWVASMNSESPLTSATSMQTSFPSGVNVPQHLSATVADLQDTDQLPLAHQNSTSGERAHTQLSESSPLSSESFKTMQVKVKPMTQEEIKSVKLAKEIISRDRSLADVLDPDSRMKTTMDLMEGLFPSGSTFLKEKRKKTQTPGNSAASKEDKKEEGETVGHMVSFKALHDVSVLKVEVTPTMKGLQADVKEKDDPLILTHKKNELISSLSHKLDILHEAKETLMADIKLNNALGDDVEILIKGLCKPNEFDKYKMFIGDLDKVVNLLLSLSGRLARIENVLNNLGEDATADEKDTLSNKRKILVGQHEDARELKENLDRRERVVLDILGKYLSEEQFLDYQHFVKMKSALLIEQRELDDKIKLGQEQLKCLTESLPLEHSSRGAVPSTGTRATSGAGVHLLPPVTSSL</sequence>
<evidence type="ECO:0000256" key="8">
    <source>
        <dbReference type="SAM" id="MobiDB-lite"/>
    </source>
</evidence>
<keyword evidence="12" id="KW-1185">Reference proteome</keyword>
<dbReference type="GO" id="GO:0005912">
    <property type="term" value="C:adherens junction"/>
    <property type="evidence" value="ECO:0007669"/>
    <property type="project" value="TreeGrafter"/>
</dbReference>
<feature type="region of interest" description="Disordered" evidence="8">
    <location>
        <begin position="1348"/>
        <end position="1373"/>
    </location>
</feature>
<evidence type="ECO:0000256" key="6">
    <source>
        <dbReference type="ARBA" id="ARBA00023212"/>
    </source>
</evidence>
<comment type="caution">
    <text evidence="11">The sequence shown here is derived from an EMBL/GenBank/DDBJ whole genome shotgun (WGS) entry which is preliminary data.</text>
</comment>
<feature type="region of interest" description="Disordered" evidence="8">
    <location>
        <begin position="1920"/>
        <end position="1949"/>
    </location>
</feature>
<dbReference type="Proteomes" id="UP001066276">
    <property type="component" value="Chromosome 1_2"/>
</dbReference>
<feature type="region of interest" description="Disordered" evidence="8">
    <location>
        <begin position="721"/>
        <end position="900"/>
    </location>
</feature>
<dbReference type="Pfam" id="PF08687">
    <property type="entry name" value="ASD2"/>
    <property type="match status" value="1"/>
</dbReference>
<dbReference type="Gene3D" id="6.10.250.3120">
    <property type="match status" value="1"/>
</dbReference>
<feature type="region of interest" description="Disordered" evidence="8">
    <location>
        <begin position="562"/>
        <end position="605"/>
    </location>
</feature>
<dbReference type="PROSITE" id="PS51306">
    <property type="entry name" value="ASD1"/>
    <property type="match status" value="1"/>
</dbReference>
<evidence type="ECO:0000256" key="1">
    <source>
        <dbReference type="ARBA" id="ARBA00004245"/>
    </source>
</evidence>
<feature type="region of interest" description="Disordered" evidence="8">
    <location>
        <begin position="996"/>
        <end position="1017"/>
    </location>
</feature>
<feature type="region of interest" description="Disordered" evidence="8">
    <location>
        <begin position="1401"/>
        <end position="1424"/>
    </location>
</feature>
<proteinExistence type="inferred from homology"/>
<keyword evidence="5 7" id="KW-0009">Actin-binding</keyword>